<evidence type="ECO:0000256" key="1">
    <source>
        <dbReference type="SAM" id="SignalP"/>
    </source>
</evidence>
<reference evidence="2" key="1">
    <citation type="journal article" date="2021" name="Nat. Commun.">
        <title>Genetic determinants of endophytism in the Arabidopsis root mycobiome.</title>
        <authorList>
            <person name="Mesny F."/>
            <person name="Miyauchi S."/>
            <person name="Thiergart T."/>
            <person name="Pickel B."/>
            <person name="Atanasova L."/>
            <person name="Karlsson M."/>
            <person name="Huettel B."/>
            <person name="Barry K.W."/>
            <person name="Haridas S."/>
            <person name="Chen C."/>
            <person name="Bauer D."/>
            <person name="Andreopoulos W."/>
            <person name="Pangilinan J."/>
            <person name="LaButti K."/>
            <person name="Riley R."/>
            <person name="Lipzen A."/>
            <person name="Clum A."/>
            <person name="Drula E."/>
            <person name="Henrissat B."/>
            <person name="Kohler A."/>
            <person name="Grigoriev I.V."/>
            <person name="Martin F.M."/>
            <person name="Hacquard S."/>
        </authorList>
    </citation>
    <scope>NUCLEOTIDE SEQUENCE</scope>
    <source>
        <strain evidence="2">MPI-CAGE-CH-0235</strain>
    </source>
</reference>
<evidence type="ECO:0000313" key="3">
    <source>
        <dbReference type="Proteomes" id="UP000813444"/>
    </source>
</evidence>
<organism evidence="2 3">
    <name type="scientific">Stachybotrys elegans</name>
    <dbReference type="NCBI Taxonomy" id="80388"/>
    <lineage>
        <taxon>Eukaryota</taxon>
        <taxon>Fungi</taxon>
        <taxon>Dikarya</taxon>
        <taxon>Ascomycota</taxon>
        <taxon>Pezizomycotina</taxon>
        <taxon>Sordariomycetes</taxon>
        <taxon>Hypocreomycetidae</taxon>
        <taxon>Hypocreales</taxon>
        <taxon>Stachybotryaceae</taxon>
        <taxon>Stachybotrys</taxon>
    </lineage>
</organism>
<proteinExistence type="predicted"/>
<feature type="signal peptide" evidence="1">
    <location>
        <begin position="1"/>
        <end position="19"/>
    </location>
</feature>
<dbReference type="OrthoDB" id="4359806at2759"/>
<name>A0A8K0WU96_9HYPO</name>
<dbReference type="EMBL" id="JAGPNK010000003">
    <property type="protein sequence ID" value="KAH7324499.1"/>
    <property type="molecule type" value="Genomic_DNA"/>
</dbReference>
<dbReference type="Proteomes" id="UP000813444">
    <property type="component" value="Unassembled WGS sequence"/>
</dbReference>
<comment type="caution">
    <text evidence="2">The sequence shown here is derived from an EMBL/GenBank/DDBJ whole genome shotgun (WGS) entry which is preliminary data.</text>
</comment>
<gene>
    <name evidence="2" type="ORF">B0I35DRAFT_332081</name>
</gene>
<accession>A0A8K0WU96</accession>
<feature type="chain" id="PRO_5035453218" evidence="1">
    <location>
        <begin position="20"/>
        <end position="244"/>
    </location>
</feature>
<dbReference type="AlphaFoldDB" id="A0A8K0WU96"/>
<sequence length="244" mass="26891">MKTSSFPVATLLLAGSANAMFGGKPPPQPKPHVVGDFLWSDPFQLDSLSSFEADCEAVATMEAYEYTLHDLNNPFPKGLGAWAGGLKTLFGNREYPGSWGGWDRHLSDRSILLMEYSKVPLQVRQWIETEDRTGGPGKGLFGVFEKPVEEDEKVTETVTFPSPAKVEREKDADKVVIFAPGALYHILPLWPAGTSECKDALVDLNRYTTTPAAGQVIAWVENSKPDKKAKTMEFVVKSQLLKSK</sequence>
<protein>
    <submittedName>
        <fullName evidence="2">Uncharacterized protein</fullName>
    </submittedName>
</protein>
<keyword evidence="3" id="KW-1185">Reference proteome</keyword>
<keyword evidence="1" id="KW-0732">Signal</keyword>
<feature type="non-terminal residue" evidence="2">
    <location>
        <position position="244"/>
    </location>
</feature>
<evidence type="ECO:0000313" key="2">
    <source>
        <dbReference type="EMBL" id="KAH7324499.1"/>
    </source>
</evidence>